<feature type="compositionally biased region" description="Polar residues" evidence="1">
    <location>
        <begin position="500"/>
        <end position="509"/>
    </location>
</feature>
<protein>
    <recommendedName>
        <fullName evidence="4">SH3 domain-containing protein</fullName>
    </recommendedName>
</protein>
<feature type="region of interest" description="Disordered" evidence="1">
    <location>
        <begin position="613"/>
        <end position="694"/>
    </location>
</feature>
<reference evidence="2 3" key="1">
    <citation type="journal article" date="2019" name="Sci. Rep.">
        <title>Comparative genomics of chytrid fungi reveal insights into the obligate biotrophic and pathogenic lifestyle of Synchytrium endobioticum.</title>
        <authorList>
            <person name="van de Vossenberg B.T.L.H."/>
            <person name="Warris S."/>
            <person name="Nguyen H.D.T."/>
            <person name="van Gent-Pelzer M.P.E."/>
            <person name="Joly D.L."/>
            <person name="van de Geest H.C."/>
            <person name="Bonants P.J.M."/>
            <person name="Smith D.S."/>
            <person name="Levesque C.A."/>
            <person name="van der Lee T.A.J."/>
        </authorList>
    </citation>
    <scope>NUCLEOTIDE SEQUENCE [LARGE SCALE GENOMIC DNA]</scope>
    <source>
        <strain evidence="2 3">CBS 675.73</strain>
    </source>
</reference>
<sequence>MGQEHSQQQQDLGDGVYINKNSTFSRRGRSASIPARPQSSKVMDPAIHLNYNTSMAAEAPVGHTPTLSPHQTPPSLSRSRNQSQGLLRNNSTALSRSATVSSVSYSTHSIMSNASISAAGSASAASNPVSAFSISLATCKWVFTKTATHYQVQPSVSHLTDSAWSHESIHSNSVAENSSPMGLLSLNPNTATCVLIHADTSEKDGRRQLESSFTWKPAVQAQINSRTSLLPLSQSELDSLSTKQHFQNAFLSFLDALADALAEISNLEYNADLSDQYESPTTQPPTSSDTASIFSTAHDTLAQGLILTPRELKLLEYSVKKKVAVLCGIVSVLGASASCILVRIGYEPRACNEVELRKADWVSLWYVFDDEFGYGLNKTNGQIGFINLGHLDKRRLSMATQAPPLPTLSIPPQLPKPQKQLSGSPTVPLPSFPNSASSRYYIPNNNSNNSGSYSPATTISTPSSISASQQRMSVLLQMSASASQQPFSPPSPTSKPRLSSAGQHFQQSPVVRASTLRPVPPSGTTPKSSTPPINPLFSASQKSLSINSTSTHNTSIQVSTLSTPHLRISDRLVSRAMLADSDSQMQMQQQHQQQRYNYLESELESLLSASDGYVSGRGVQQPQEQQTQPSHRSRASDLSSGTGGMNAPSRRSSSVPSGGAVALSGVGGRSVARSPRRESLIQKTKESGGARDSLDSSLLTAGSVSGGIPGSVAVAAAVTVTPYSMFAAPPPPPSEDVQSFVDDYV</sequence>
<evidence type="ECO:0000313" key="2">
    <source>
        <dbReference type="EMBL" id="TPX78572.1"/>
    </source>
</evidence>
<feature type="compositionally biased region" description="Low complexity" evidence="1">
    <location>
        <begin position="437"/>
        <end position="468"/>
    </location>
</feature>
<feature type="compositionally biased region" description="Polar residues" evidence="1">
    <location>
        <begin position="469"/>
        <end position="478"/>
    </location>
</feature>
<organism evidence="2 3">
    <name type="scientific">Chytriomyces confervae</name>
    <dbReference type="NCBI Taxonomy" id="246404"/>
    <lineage>
        <taxon>Eukaryota</taxon>
        <taxon>Fungi</taxon>
        <taxon>Fungi incertae sedis</taxon>
        <taxon>Chytridiomycota</taxon>
        <taxon>Chytridiomycota incertae sedis</taxon>
        <taxon>Chytridiomycetes</taxon>
        <taxon>Chytridiales</taxon>
        <taxon>Chytriomycetaceae</taxon>
        <taxon>Chytriomyces</taxon>
    </lineage>
</organism>
<keyword evidence="3" id="KW-1185">Reference proteome</keyword>
<feature type="region of interest" description="Disordered" evidence="1">
    <location>
        <begin position="402"/>
        <end position="538"/>
    </location>
</feature>
<dbReference type="EMBL" id="QEAP01000002">
    <property type="protein sequence ID" value="TPX78572.1"/>
    <property type="molecule type" value="Genomic_DNA"/>
</dbReference>
<evidence type="ECO:0008006" key="4">
    <source>
        <dbReference type="Google" id="ProtNLM"/>
    </source>
</evidence>
<dbReference type="AlphaFoldDB" id="A0A507FQM9"/>
<feature type="compositionally biased region" description="Low complexity" evidence="1">
    <location>
        <begin position="647"/>
        <end position="672"/>
    </location>
</feature>
<feature type="region of interest" description="Disordered" evidence="1">
    <location>
        <begin position="59"/>
        <end position="93"/>
    </location>
</feature>
<feature type="region of interest" description="Disordered" evidence="1">
    <location>
        <begin position="724"/>
        <end position="745"/>
    </location>
</feature>
<feature type="compositionally biased region" description="Low complexity" evidence="1">
    <location>
        <begin position="620"/>
        <end position="629"/>
    </location>
</feature>
<accession>A0A507FQM9</accession>
<gene>
    <name evidence="2" type="ORF">CcCBS67573_g00159</name>
</gene>
<name>A0A507FQM9_9FUNG</name>
<feature type="compositionally biased region" description="Polar residues" evidence="1">
    <location>
        <begin position="1"/>
        <end position="11"/>
    </location>
</feature>
<evidence type="ECO:0000256" key="1">
    <source>
        <dbReference type="SAM" id="MobiDB-lite"/>
    </source>
</evidence>
<comment type="caution">
    <text evidence="2">The sequence shown here is derived from an EMBL/GenBank/DDBJ whole genome shotgun (WGS) entry which is preliminary data.</text>
</comment>
<feature type="compositionally biased region" description="Basic and acidic residues" evidence="1">
    <location>
        <begin position="675"/>
        <end position="694"/>
    </location>
</feature>
<proteinExistence type="predicted"/>
<feature type="compositionally biased region" description="Polar residues" evidence="1">
    <location>
        <begin position="65"/>
        <end position="90"/>
    </location>
</feature>
<dbReference type="Proteomes" id="UP000320333">
    <property type="component" value="Unassembled WGS sequence"/>
</dbReference>
<dbReference type="OrthoDB" id="2140560at2759"/>
<evidence type="ECO:0000313" key="3">
    <source>
        <dbReference type="Proteomes" id="UP000320333"/>
    </source>
</evidence>
<feature type="region of interest" description="Disordered" evidence="1">
    <location>
        <begin position="1"/>
        <end position="44"/>
    </location>
</feature>